<dbReference type="AlphaFoldDB" id="A0A4S3M8H5"/>
<reference evidence="4 5" key="1">
    <citation type="submission" date="2019-04" db="EMBL/GenBank/DDBJ databases">
        <title>Draft genome sequence of Youngimonas vesicularis.</title>
        <authorList>
            <person name="Hameed A."/>
        </authorList>
    </citation>
    <scope>NUCLEOTIDE SEQUENCE [LARGE SCALE GENOMIC DNA]</scope>
    <source>
        <strain evidence="4 5">CC-AMW-E</strain>
    </source>
</reference>
<sequence>MTLKHILLGTIGATMIAAPAAFAGSVTPAPADPVVATPVAVALTGDWTGGYVGGQIGFGDVDAGGSDSGAIGGLTMGYDHDFGTWVLGAGIDYDFADITAGGNTLENMARLKVRAGYDMGAGLLYATAGAARADIDTLGNDTGYFAGMGYEHMVTEKISVGGEVLYHAFDNFNGSGTDVEATTAQVRATFRF</sequence>
<evidence type="ECO:0000256" key="2">
    <source>
        <dbReference type="SAM" id="SignalP"/>
    </source>
</evidence>
<comment type="caution">
    <text evidence="4">The sequence shown here is derived from an EMBL/GenBank/DDBJ whole genome shotgun (WGS) entry which is preliminary data.</text>
</comment>
<dbReference type="EMBL" id="SSMD01000004">
    <property type="protein sequence ID" value="THD73752.1"/>
    <property type="molecule type" value="Genomic_DNA"/>
</dbReference>
<feature type="chain" id="PRO_5020971049" evidence="2">
    <location>
        <begin position="24"/>
        <end position="192"/>
    </location>
</feature>
<organism evidence="4 5">
    <name type="scientific">Thalassobius vesicularis</name>
    <dbReference type="NCBI Taxonomy" id="1294297"/>
    <lineage>
        <taxon>Bacteria</taxon>
        <taxon>Pseudomonadati</taxon>
        <taxon>Pseudomonadota</taxon>
        <taxon>Alphaproteobacteria</taxon>
        <taxon>Rhodobacterales</taxon>
        <taxon>Roseobacteraceae</taxon>
        <taxon>Thalassovita</taxon>
    </lineage>
</organism>
<dbReference type="Pfam" id="PF13505">
    <property type="entry name" value="OMP_b-brl"/>
    <property type="match status" value="1"/>
</dbReference>
<proteinExistence type="predicted"/>
<feature type="signal peptide" evidence="2">
    <location>
        <begin position="1"/>
        <end position="23"/>
    </location>
</feature>
<protein>
    <submittedName>
        <fullName evidence="4">Porin family protein</fullName>
    </submittedName>
</protein>
<dbReference type="Gene3D" id="2.40.160.10">
    <property type="entry name" value="Porin"/>
    <property type="match status" value="1"/>
</dbReference>
<dbReference type="SUPFAM" id="SSF56925">
    <property type="entry name" value="OMPA-like"/>
    <property type="match status" value="1"/>
</dbReference>
<evidence type="ECO:0000313" key="5">
    <source>
        <dbReference type="Proteomes" id="UP000306113"/>
    </source>
</evidence>
<evidence type="ECO:0000313" key="4">
    <source>
        <dbReference type="EMBL" id="THD73752.1"/>
    </source>
</evidence>
<dbReference type="OrthoDB" id="268975at2"/>
<dbReference type="InterPro" id="IPR027385">
    <property type="entry name" value="Beta-barrel_OMP"/>
</dbReference>
<keyword evidence="1 2" id="KW-0732">Signal</keyword>
<keyword evidence="5" id="KW-1185">Reference proteome</keyword>
<gene>
    <name evidence="4" type="ORF">E7681_09035</name>
</gene>
<name>A0A4S3M8H5_9RHOB</name>
<feature type="domain" description="Outer membrane protein beta-barrel" evidence="3">
    <location>
        <begin position="37"/>
        <end position="192"/>
    </location>
</feature>
<dbReference type="Proteomes" id="UP000306113">
    <property type="component" value="Unassembled WGS sequence"/>
</dbReference>
<evidence type="ECO:0000259" key="3">
    <source>
        <dbReference type="Pfam" id="PF13505"/>
    </source>
</evidence>
<dbReference type="InterPro" id="IPR011250">
    <property type="entry name" value="OMP/PagP_B-barrel"/>
</dbReference>
<dbReference type="RefSeq" id="WP_136338964.1">
    <property type="nucleotide sequence ID" value="NZ_SSMD01000004.1"/>
</dbReference>
<dbReference type="InterPro" id="IPR023614">
    <property type="entry name" value="Porin_dom_sf"/>
</dbReference>
<accession>A0A4S3M8H5</accession>
<evidence type="ECO:0000256" key="1">
    <source>
        <dbReference type="ARBA" id="ARBA00022729"/>
    </source>
</evidence>